<sequence length="249" mass="25217">MRIEISVETITGVDIAARHGVDRVELCGALAEGGLTPSAGLLELAVERAGATEVHPLIRPRPGDFHYTASEIELMTRDIRTAIGSGAHGVVVGALDADGLLDTAACAAMIEAAQGEQVTLHRAIDASASPDRVLDQAIELGFTRVLTSGARQSAVDGAPAIAALVARAAGRIAVMACGGIRAANARAVIAATGVGDIHAAVRAPVRGAASGAVSFSGVGVPDGFDHFDTDDRGVADLRAAVSGDTVRFE</sequence>
<keyword evidence="2" id="KW-0963">Cytoplasm</keyword>
<dbReference type="Pfam" id="PF03932">
    <property type="entry name" value="CutC"/>
    <property type="match status" value="1"/>
</dbReference>
<dbReference type="AlphaFoldDB" id="A0A370IA32"/>
<evidence type="ECO:0000256" key="2">
    <source>
        <dbReference type="HAMAP-Rule" id="MF_00795"/>
    </source>
</evidence>
<proteinExistence type="inferred from homology"/>
<dbReference type="InterPro" id="IPR036822">
    <property type="entry name" value="CutC-like_dom_sf"/>
</dbReference>
<dbReference type="PANTHER" id="PTHR12598">
    <property type="entry name" value="COPPER HOMEOSTASIS PROTEIN CUTC"/>
    <property type="match status" value="1"/>
</dbReference>
<dbReference type="EMBL" id="QQBC01000003">
    <property type="protein sequence ID" value="RDI67596.1"/>
    <property type="molecule type" value="Genomic_DNA"/>
</dbReference>
<keyword evidence="4" id="KW-1185">Reference proteome</keyword>
<comment type="caution">
    <text evidence="2">Once thought to be involved in copper homeostasis, experiments in E.coli have shown this is not the case.</text>
</comment>
<dbReference type="RefSeq" id="WP_068003863.1">
    <property type="nucleotide sequence ID" value="NZ_QQBC01000003.1"/>
</dbReference>
<dbReference type="STRING" id="1210086.GCA_001613105_05623"/>
<evidence type="ECO:0000313" key="3">
    <source>
        <dbReference type="EMBL" id="RDI67596.1"/>
    </source>
</evidence>
<name>A0A370IA32_9NOCA</name>
<accession>A0A370IA32</accession>
<reference evidence="3 4" key="1">
    <citation type="submission" date="2018-07" db="EMBL/GenBank/DDBJ databases">
        <title>Genomic Encyclopedia of Type Strains, Phase IV (KMG-IV): sequencing the most valuable type-strain genomes for metagenomic binning, comparative biology and taxonomic classification.</title>
        <authorList>
            <person name="Goeker M."/>
        </authorList>
    </citation>
    <scope>NUCLEOTIDE SEQUENCE [LARGE SCALE GENOMIC DNA]</scope>
    <source>
        <strain evidence="3 4">DSM 44290</strain>
    </source>
</reference>
<comment type="caution">
    <text evidence="3">The sequence shown here is derived from an EMBL/GenBank/DDBJ whole genome shotgun (WGS) entry which is preliminary data.</text>
</comment>
<gene>
    <name evidence="2" type="primary">cutC</name>
    <name evidence="3" type="ORF">DFR76_103667</name>
</gene>
<dbReference type="HAMAP" id="MF_00795">
    <property type="entry name" value="CutC"/>
    <property type="match status" value="1"/>
</dbReference>
<comment type="similarity">
    <text evidence="1 2">Belongs to the CutC family.</text>
</comment>
<evidence type="ECO:0000313" key="4">
    <source>
        <dbReference type="Proteomes" id="UP000254869"/>
    </source>
</evidence>
<comment type="subcellular location">
    <subcellularLocation>
        <location evidence="2">Cytoplasm</location>
    </subcellularLocation>
</comment>
<protein>
    <recommendedName>
        <fullName evidence="2">PF03932 family protein CutC</fullName>
    </recommendedName>
</protein>
<dbReference type="Gene3D" id="3.20.20.380">
    <property type="entry name" value="Copper homeostasis (CutC) domain"/>
    <property type="match status" value="1"/>
</dbReference>
<dbReference type="Proteomes" id="UP000254869">
    <property type="component" value="Unassembled WGS sequence"/>
</dbReference>
<organism evidence="3 4">
    <name type="scientific">Nocardia pseudobrasiliensis</name>
    <dbReference type="NCBI Taxonomy" id="45979"/>
    <lineage>
        <taxon>Bacteria</taxon>
        <taxon>Bacillati</taxon>
        <taxon>Actinomycetota</taxon>
        <taxon>Actinomycetes</taxon>
        <taxon>Mycobacteriales</taxon>
        <taxon>Nocardiaceae</taxon>
        <taxon>Nocardia</taxon>
    </lineage>
</organism>
<evidence type="ECO:0000256" key="1">
    <source>
        <dbReference type="ARBA" id="ARBA00007768"/>
    </source>
</evidence>
<dbReference type="PANTHER" id="PTHR12598:SF0">
    <property type="entry name" value="COPPER HOMEOSTASIS PROTEIN CUTC HOMOLOG"/>
    <property type="match status" value="1"/>
</dbReference>
<dbReference type="SUPFAM" id="SSF110395">
    <property type="entry name" value="CutC-like"/>
    <property type="match status" value="1"/>
</dbReference>
<dbReference type="GO" id="GO:0005737">
    <property type="term" value="C:cytoplasm"/>
    <property type="evidence" value="ECO:0007669"/>
    <property type="project" value="UniProtKB-SubCell"/>
</dbReference>
<dbReference type="InterPro" id="IPR005627">
    <property type="entry name" value="CutC-like"/>
</dbReference>
<dbReference type="GO" id="GO:0005507">
    <property type="term" value="F:copper ion binding"/>
    <property type="evidence" value="ECO:0007669"/>
    <property type="project" value="TreeGrafter"/>
</dbReference>